<evidence type="ECO:0000313" key="2">
    <source>
        <dbReference type="Proteomes" id="UP001146120"/>
    </source>
</evidence>
<comment type="caution">
    <text evidence="1">The sequence shown here is derived from an EMBL/GenBank/DDBJ whole genome shotgun (WGS) entry which is preliminary data.</text>
</comment>
<reference evidence="1" key="1">
    <citation type="submission" date="2022-11" db="EMBL/GenBank/DDBJ databases">
        <authorList>
            <person name="Morgan W.R."/>
            <person name="Tartar A."/>
        </authorList>
    </citation>
    <scope>NUCLEOTIDE SEQUENCE</scope>
    <source>
        <strain evidence="1">ARSEF 373</strain>
    </source>
</reference>
<evidence type="ECO:0000313" key="1">
    <source>
        <dbReference type="EMBL" id="DBA01247.1"/>
    </source>
</evidence>
<gene>
    <name evidence="1" type="ORF">N0F65_010839</name>
</gene>
<protein>
    <submittedName>
        <fullName evidence="1">Uncharacterized protein</fullName>
    </submittedName>
</protein>
<dbReference type="EMBL" id="DAKRPA010000051">
    <property type="protein sequence ID" value="DBA01247.1"/>
    <property type="molecule type" value="Genomic_DNA"/>
</dbReference>
<accession>A0AAV2Z6C0</accession>
<reference evidence="1" key="2">
    <citation type="journal article" date="2023" name="Microbiol Resour">
        <title>Decontamination and Annotation of the Draft Genome Sequence of the Oomycete Lagenidium giganteum ARSEF 373.</title>
        <authorList>
            <person name="Morgan W.R."/>
            <person name="Tartar A."/>
        </authorList>
    </citation>
    <scope>NUCLEOTIDE SEQUENCE</scope>
    <source>
        <strain evidence="1">ARSEF 373</strain>
    </source>
</reference>
<keyword evidence="2" id="KW-1185">Reference proteome</keyword>
<dbReference type="AlphaFoldDB" id="A0AAV2Z6C0"/>
<name>A0AAV2Z6C0_9STRA</name>
<sequence length="183" mass="20372">MIVLVGGVLLLIKRLLRILDVHTDIAVTRTLMLPYSACSLWPVTALAVAWQSTLVVAAPRSMDAALTQMLESKCDSKRSHEAGLVIPMRTRELHSLIRLMNVAIMTDPITFARLHWLGTELFVYEYKQEGDPRTNGRRVICLLPFSTNGLAESIGNVATWKNLRLIGKSNTADVDWNTLVQCG</sequence>
<dbReference type="Proteomes" id="UP001146120">
    <property type="component" value="Unassembled WGS sequence"/>
</dbReference>
<organism evidence="1 2">
    <name type="scientific">Lagenidium giganteum</name>
    <dbReference type="NCBI Taxonomy" id="4803"/>
    <lineage>
        <taxon>Eukaryota</taxon>
        <taxon>Sar</taxon>
        <taxon>Stramenopiles</taxon>
        <taxon>Oomycota</taxon>
        <taxon>Peronosporomycetes</taxon>
        <taxon>Pythiales</taxon>
        <taxon>Pythiaceae</taxon>
    </lineage>
</organism>
<proteinExistence type="predicted"/>